<feature type="domain" description="Homing endonuclease LAGLIDADG" evidence="3">
    <location>
        <begin position="131"/>
        <end position="206"/>
    </location>
</feature>
<dbReference type="PANTHER" id="PTHR36181">
    <property type="entry name" value="INTRON-ENCODED ENDONUCLEASE AI3-RELATED"/>
    <property type="match status" value="1"/>
</dbReference>
<comment type="function">
    <text evidence="1">Mitochondrial DNA endonuclease involved in intron homing.</text>
</comment>
<dbReference type="InterPro" id="IPR027434">
    <property type="entry name" value="Homing_endonucl"/>
</dbReference>
<keyword evidence="2" id="KW-0472">Membrane</keyword>
<keyword evidence="2" id="KW-1133">Transmembrane helix</keyword>
<evidence type="ECO:0000313" key="4">
    <source>
        <dbReference type="EMBL" id="AUN27982.1"/>
    </source>
</evidence>
<reference evidence="4" key="1">
    <citation type="submission" date="2017-04" db="EMBL/GenBank/DDBJ databases">
        <authorList>
            <person name="Afonso C.L."/>
            <person name="Miller P.J."/>
            <person name="Scott M.A."/>
            <person name="Spackman E."/>
            <person name="Goraichik I."/>
            <person name="Dimitrov K.M."/>
            <person name="Suarez D.L."/>
            <person name="Swayne D.E."/>
        </authorList>
    </citation>
    <scope>NUCLEOTIDE SEQUENCE</scope>
</reference>
<organism evidence="4">
    <name type="scientific">Malassezia furfur</name>
    <name type="common">Pityriasis versicolor infection agent</name>
    <name type="synonym">Pityrosporum furfur</name>
    <dbReference type="NCBI Taxonomy" id="55194"/>
    <lineage>
        <taxon>Eukaryota</taxon>
        <taxon>Fungi</taxon>
        <taxon>Dikarya</taxon>
        <taxon>Basidiomycota</taxon>
        <taxon>Ustilaginomycotina</taxon>
        <taxon>Malasseziomycetes</taxon>
        <taxon>Malasseziales</taxon>
        <taxon>Malasseziaceae</taxon>
        <taxon>Malassezia</taxon>
    </lineage>
</organism>
<accession>A0A2I6QC63</accession>
<dbReference type="InterPro" id="IPR051289">
    <property type="entry name" value="LAGLIDADG_Endonuclease"/>
</dbReference>
<dbReference type="InterPro" id="IPR004860">
    <property type="entry name" value="LAGLIDADG_dom"/>
</dbReference>
<evidence type="ECO:0000259" key="3">
    <source>
        <dbReference type="Pfam" id="PF00961"/>
    </source>
</evidence>
<keyword evidence="4" id="KW-0496">Mitochondrion</keyword>
<dbReference type="GO" id="GO:0005739">
    <property type="term" value="C:mitochondrion"/>
    <property type="evidence" value="ECO:0007669"/>
    <property type="project" value="UniProtKB-ARBA"/>
</dbReference>
<geneLocation type="mitochondrion" evidence="4"/>
<dbReference type="PANTHER" id="PTHR36181:SF2">
    <property type="entry name" value="INTRON-ENCODED ENDONUCLEASE AI3-RELATED"/>
    <property type="match status" value="1"/>
</dbReference>
<dbReference type="SUPFAM" id="SSF55608">
    <property type="entry name" value="Homing endonucleases"/>
    <property type="match status" value="2"/>
</dbReference>
<feature type="transmembrane region" description="Helical" evidence="2">
    <location>
        <begin position="23"/>
        <end position="43"/>
    </location>
</feature>
<dbReference type="Gene3D" id="3.10.28.10">
    <property type="entry name" value="Homing endonucleases"/>
    <property type="match status" value="2"/>
</dbReference>
<dbReference type="EMBL" id="KY911084">
    <property type="protein sequence ID" value="AUN27982.1"/>
    <property type="molecule type" value="Genomic_DNA"/>
</dbReference>
<evidence type="ECO:0000256" key="2">
    <source>
        <dbReference type="SAM" id="Phobius"/>
    </source>
</evidence>
<proteinExistence type="predicted"/>
<keyword evidence="2" id="KW-0812">Transmembrane</keyword>
<evidence type="ECO:0000256" key="1">
    <source>
        <dbReference type="ARBA" id="ARBA00002670"/>
    </source>
</evidence>
<gene>
    <name evidence="4" type="primary">orf234</name>
</gene>
<dbReference type="AlphaFoldDB" id="A0A2I6QC63"/>
<dbReference type="GO" id="GO:0004519">
    <property type="term" value="F:endonuclease activity"/>
    <property type="evidence" value="ECO:0007669"/>
    <property type="project" value="InterPro"/>
</dbReference>
<feature type="domain" description="Homing endonuclease LAGLIDADG" evidence="3">
    <location>
        <begin position="35"/>
        <end position="88"/>
    </location>
</feature>
<sequence>MVLFKLIIGKWNVFNIDLLSNLVINHLTMICLKLFIVIMVGSLTSVTNNKNQQFVQWTVNDKNHIQNKLIPILKKYPPLTSRFHFQLLFLINCMNHSNVQEYIQTKKNKFDQQNKDFSLINNIPFYFNEWLAGFIEAKGSFSIQKMNKNYSFSIDQTHDKYLMNAMLKFYNTNAKIQIKYSKNTNKDCIYVISFESINDITKVVQHCKPILQGYQFVQLCNFIQNNPKLNYLIE</sequence>
<protein>
    <recommendedName>
        <fullName evidence="3">Homing endonuclease LAGLIDADG domain-containing protein</fullName>
    </recommendedName>
</protein>
<dbReference type="Pfam" id="PF00961">
    <property type="entry name" value="LAGLIDADG_1"/>
    <property type="match status" value="2"/>
</dbReference>
<name>A0A2I6QC63_MALFU</name>